<dbReference type="InterPro" id="IPR002219">
    <property type="entry name" value="PKC_DAG/PE"/>
</dbReference>
<dbReference type="InterPro" id="IPR017441">
    <property type="entry name" value="Protein_kinase_ATP_BS"/>
</dbReference>
<dbReference type="PROSITE" id="PS50011">
    <property type="entry name" value="PROTEIN_KINASE_DOM"/>
    <property type="match status" value="1"/>
</dbReference>
<feature type="compositionally biased region" description="Low complexity" evidence="11">
    <location>
        <begin position="528"/>
        <end position="537"/>
    </location>
</feature>
<dbReference type="Gene3D" id="3.30.200.20">
    <property type="entry name" value="Phosphorylase Kinase, domain 1"/>
    <property type="match status" value="1"/>
</dbReference>
<keyword evidence="4" id="KW-0808">Transferase</keyword>
<dbReference type="Gene3D" id="3.30.60.20">
    <property type="match status" value="1"/>
</dbReference>
<feature type="domain" description="Protein kinase" evidence="12">
    <location>
        <begin position="563"/>
        <end position="828"/>
    </location>
</feature>
<comment type="caution">
    <text evidence="15">The sequence shown here is derived from an EMBL/GenBank/DDBJ whole genome shotgun (WGS) entry which is preliminary data.</text>
</comment>
<dbReference type="PROSITE" id="PS00479">
    <property type="entry name" value="ZF_DAG_PE_1"/>
    <property type="match status" value="1"/>
</dbReference>
<evidence type="ECO:0000313" key="16">
    <source>
        <dbReference type="Proteomes" id="UP000186922"/>
    </source>
</evidence>
<dbReference type="PROSITE" id="PS00107">
    <property type="entry name" value="PROTEIN_KINASE_ATP"/>
    <property type="match status" value="1"/>
</dbReference>
<sequence length="885" mass="97583">MVTKCATGKSSQASKETIPEEMAVVPDLLRSCTNSLNGSLHSLSIDSMSDSLDPEDPVTIPMTLADRVAEEVRNYSLMIEVTRGSLEMLNKKFGKLPTPPAFYLTEYKDLNSKLDSYQDKLDSLRRNHPELVGRNGDQGRSCMPELPPLPPPSRPGGPALSLVGTESTSGVSSASSSPSIVARYPTGSLSSTSGATTPPGGPLPSTTGPSPSASGSTPQTPAIPKKIIMAELPNNQKTTVEAIKGKSVQDTLLKKLQHRQLVPSKCRVFKFDLKDTNKRIAVKWTDDVASIEGDRIVVEEIAPVWDALCVAEHNLQPKTFLTSANCAVCSRRIFSGWRCQRCEVKVHDKCKDQFRTYCIPAIHKDNVQMKAKMFLANDANGEAFLPYGLPSVIPEDPQLGRSRSTSAPDVNTVVTVCEPLPAVQSGTLPSLGKKMRPPISPIILTPATAGLPWPAFNFAFSSRYAPLRFVPFTDLIASQQLAAQGEVGSGNNLLPVPGRTPRTPYSDPSTPPARVEPDSSPTPSGRTMMSSDSSLNLTTSNGYKLSRVQRESMEDWEIPVGEILIGPKVGSGSFGTVYRGHWYGPVAIKRLNVNDPTLEQMQAFKNEVAVLRKTRHNNVLLFMGCVSKCEPGQSPQLAIVTQWCEGSSLYKKIHCEEYRFEMKPLIDILRQVAQGMAYLHARNIIHRDLKSNNIFLSEECSVKIGDFGLATVKTRWTGSHQQSRQTTGSILWMAPEVIRMDKDDSHPFSSKSDVYSFGVVLYELLSGKLPYEGMSRDMILYRVGRGFLQLKLDNAVYEVPKTLKSLFELCLSYKREDRPEFTEIHNQLQHAMERIPVIWRSNSEPTLNRNHWQQEDFTAFTCASPKTPANVHTTNYTSAFPFSGG</sequence>
<dbReference type="InterPro" id="IPR046349">
    <property type="entry name" value="C1-like_sf"/>
</dbReference>
<dbReference type="Gene3D" id="1.10.510.10">
    <property type="entry name" value="Transferase(Phosphotransferase) domain 1"/>
    <property type="match status" value="1"/>
</dbReference>
<evidence type="ECO:0000259" key="13">
    <source>
        <dbReference type="PROSITE" id="PS50081"/>
    </source>
</evidence>
<dbReference type="PROSITE" id="PS50898">
    <property type="entry name" value="RBD"/>
    <property type="match status" value="1"/>
</dbReference>
<dbReference type="Gene3D" id="3.10.20.90">
    <property type="entry name" value="Phosphatidylinositol 3-kinase Catalytic Subunit, Chain A, domain 1"/>
    <property type="match status" value="1"/>
</dbReference>
<evidence type="ECO:0000256" key="9">
    <source>
        <dbReference type="ARBA" id="ARBA00022840"/>
    </source>
</evidence>
<evidence type="ECO:0000256" key="6">
    <source>
        <dbReference type="ARBA" id="ARBA00022741"/>
    </source>
</evidence>
<protein>
    <recommendedName>
        <fullName evidence="2">non-specific serine/threonine protein kinase</fullName>
        <ecNumber evidence="2">2.7.11.1</ecNumber>
    </recommendedName>
</protein>
<dbReference type="SUPFAM" id="SSF56112">
    <property type="entry name" value="Protein kinase-like (PK-like)"/>
    <property type="match status" value="1"/>
</dbReference>
<proteinExistence type="inferred from homology"/>
<dbReference type="SUPFAM" id="SSF57889">
    <property type="entry name" value="Cysteine-rich domain"/>
    <property type="match status" value="1"/>
</dbReference>
<dbReference type="FunFam" id="3.30.200.20:FF:000024">
    <property type="entry name" value="B-Raf proto-oncogene serine/threonine-protein kinase"/>
    <property type="match status" value="1"/>
</dbReference>
<feature type="region of interest" description="Disordered" evidence="11">
    <location>
        <begin position="128"/>
        <end position="221"/>
    </location>
</feature>
<evidence type="ECO:0000259" key="12">
    <source>
        <dbReference type="PROSITE" id="PS50011"/>
    </source>
</evidence>
<dbReference type="Proteomes" id="UP000186922">
    <property type="component" value="Unassembled WGS sequence"/>
</dbReference>
<gene>
    <name evidence="15" type="primary">RvY_05673-1</name>
    <name evidence="15" type="synonym">RvY_05673.1</name>
    <name evidence="15" type="ORF">RvY_05673</name>
</gene>
<comment type="similarity">
    <text evidence="1">Belongs to the protein kinase superfamily. TKL Ser/Thr protein kinase family. RAF subfamily.</text>
</comment>
<dbReference type="GO" id="GO:0006950">
    <property type="term" value="P:response to stress"/>
    <property type="evidence" value="ECO:0007669"/>
    <property type="project" value="UniProtKB-ARBA"/>
</dbReference>
<dbReference type="InterPro" id="IPR003116">
    <property type="entry name" value="RBD_dom"/>
</dbReference>
<dbReference type="AlphaFoldDB" id="A0A1D1V2H6"/>
<dbReference type="InterPro" id="IPR029071">
    <property type="entry name" value="Ubiquitin-like_domsf"/>
</dbReference>
<feature type="binding site" evidence="10">
    <location>
        <position position="589"/>
    </location>
    <ligand>
        <name>ATP</name>
        <dbReference type="ChEBI" id="CHEBI:30616"/>
    </ligand>
</feature>
<dbReference type="EMBL" id="BDGG01000002">
    <property type="protein sequence ID" value="GAU93787.1"/>
    <property type="molecule type" value="Genomic_DNA"/>
</dbReference>
<accession>A0A1D1V2H6</accession>
<keyword evidence="9 10" id="KW-0067">ATP-binding</keyword>
<evidence type="ECO:0000256" key="5">
    <source>
        <dbReference type="ARBA" id="ARBA00022723"/>
    </source>
</evidence>
<dbReference type="PANTHER" id="PTHR44329">
    <property type="entry name" value="SERINE/THREONINE-PROTEIN KINASE TNNI3K-RELATED"/>
    <property type="match status" value="1"/>
</dbReference>
<name>A0A1D1V2H6_RAMVA</name>
<keyword evidence="16" id="KW-1185">Reference proteome</keyword>
<organism evidence="15 16">
    <name type="scientific">Ramazzottius varieornatus</name>
    <name type="common">Water bear</name>
    <name type="synonym">Tardigrade</name>
    <dbReference type="NCBI Taxonomy" id="947166"/>
    <lineage>
        <taxon>Eukaryota</taxon>
        <taxon>Metazoa</taxon>
        <taxon>Ecdysozoa</taxon>
        <taxon>Tardigrada</taxon>
        <taxon>Eutardigrada</taxon>
        <taxon>Parachela</taxon>
        <taxon>Hypsibioidea</taxon>
        <taxon>Ramazzottiidae</taxon>
        <taxon>Ramazzottius</taxon>
    </lineage>
</organism>
<dbReference type="InterPro" id="IPR000719">
    <property type="entry name" value="Prot_kinase_dom"/>
</dbReference>
<keyword evidence="7" id="KW-0418">Kinase</keyword>
<keyword evidence="3" id="KW-0723">Serine/threonine-protein kinase</keyword>
<dbReference type="SMART" id="SM00455">
    <property type="entry name" value="RBD"/>
    <property type="match status" value="1"/>
</dbReference>
<evidence type="ECO:0000256" key="1">
    <source>
        <dbReference type="ARBA" id="ARBA00010507"/>
    </source>
</evidence>
<evidence type="ECO:0000259" key="14">
    <source>
        <dbReference type="PROSITE" id="PS50898"/>
    </source>
</evidence>
<keyword evidence="6 10" id="KW-0547">Nucleotide-binding</keyword>
<dbReference type="PANTHER" id="PTHR44329:SF262">
    <property type="entry name" value="RAF HOMOLOG SERINE_THREONINE-PROTEIN KINASE RAF"/>
    <property type="match status" value="1"/>
</dbReference>
<evidence type="ECO:0000256" key="10">
    <source>
        <dbReference type="PROSITE-ProRule" id="PRU10141"/>
    </source>
</evidence>
<dbReference type="STRING" id="947166.A0A1D1V2H6"/>
<dbReference type="InterPro" id="IPR011009">
    <property type="entry name" value="Kinase-like_dom_sf"/>
</dbReference>
<evidence type="ECO:0000256" key="7">
    <source>
        <dbReference type="ARBA" id="ARBA00022777"/>
    </source>
</evidence>
<dbReference type="Pfam" id="PF00130">
    <property type="entry name" value="C1_1"/>
    <property type="match status" value="1"/>
</dbReference>
<dbReference type="InterPro" id="IPR051681">
    <property type="entry name" value="Ser/Thr_Kinases-Pseudokinases"/>
</dbReference>
<dbReference type="PROSITE" id="PS00108">
    <property type="entry name" value="PROTEIN_KINASE_ST"/>
    <property type="match status" value="1"/>
</dbReference>
<evidence type="ECO:0000256" key="3">
    <source>
        <dbReference type="ARBA" id="ARBA00022527"/>
    </source>
</evidence>
<dbReference type="SMART" id="SM00220">
    <property type="entry name" value="S_TKc"/>
    <property type="match status" value="1"/>
</dbReference>
<dbReference type="Pfam" id="PF07714">
    <property type="entry name" value="PK_Tyr_Ser-Thr"/>
    <property type="match status" value="1"/>
</dbReference>
<dbReference type="GO" id="GO:0004709">
    <property type="term" value="F:MAP kinase kinase kinase activity"/>
    <property type="evidence" value="ECO:0007669"/>
    <property type="project" value="TreeGrafter"/>
</dbReference>
<dbReference type="Pfam" id="PF02196">
    <property type="entry name" value="RBD"/>
    <property type="match status" value="1"/>
</dbReference>
<dbReference type="SUPFAM" id="SSF54236">
    <property type="entry name" value="Ubiquitin-like"/>
    <property type="match status" value="1"/>
</dbReference>
<dbReference type="InterPro" id="IPR001245">
    <property type="entry name" value="Ser-Thr/Tyr_kinase_cat_dom"/>
</dbReference>
<dbReference type="CDD" id="cd01816">
    <property type="entry name" value="RBD_RAF"/>
    <property type="match status" value="1"/>
</dbReference>
<dbReference type="CDD" id="cd20811">
    <property type="entry name" value="C1_Raf"/>
    <property type="match status" value="1"/>
</dbReference>
<evidence type="ECO:0000313" key="15">
    <source>
        <dbReference type="EMBL" id="GAU93787.1"/>
    </source>
</evidence>
<keyword evidence="8" id="KW-0862">Zinc</keyword>
<dbReference type="SMART" id="SM00109">
    <property type="entry name" value="C1"/>
    <property type="match status" value="1"/>
</dbReference>
<dbReference type="GO" id="GO:0005524">
    <property type="term" value="F:ATP binding"/>
    <property type="evidence" value="ECO:0007669"/>
    <property type="project" value="UniProtKB-UniRule"/>
</dbReference>
<feature type="domain" description="Phorbol-ester/DAG-type" evidence="13">
    <location>
        <begin position="312"/>
        <end position="358"/>
    </location>
</feature>
<dbReference type="EC" id="2.7.11.1" evidence="2"/>
<evidence type="ECO:0000256" key="4">
    <source>
        <dbReference type="ARBA" id="ARBA00022679"/>
    </source>
</evidence>
<feature type="region of interest" description="Disordered" evidence="11">
    <location>
        <begin position="487"/>
        <end position="537"/>
    </location>
</feature>
<feature type="compositionally biased region" description="Low complexity" evidence="11">
    <location>
        <begin position="156"/>
        <end position="220"/>
    </location>
</feature>
<dbReference type="InterPro" id="IPR008271">
    <property type="entry name" value="Ser/Thr_kinase_AS"/>
</dbReference>
<feature type="domain" description="RBD" evidence="14">
    <location>
        <begin position="226"/>
        <end position="301"/>
    </location>
</feature>
<dbReference type="GO" id="GO:0046872">
    <property type="term" value="F:metal ion binding"/>
    <property type="evidence" value="ECO:0007669"/>
    <property type="project" value="UniProtKB-KW"/>
</dbReference>
<reference evidence="15 16" key="1">
    <citation type="journal article" date="2016" name="Nat. Commun.">
        <title>Extremotolerant tardigrade genome and improved radiotolerance of human cultured cells by tardigrade-unique protein.</title>
        <authorList>
            <person name="Hashimoto T."/>
            <person name="Horikawa D.D."/>
            <person name="Saito Y."/>
            <person name="Kuwahara H."/>
            <person name="Kozuka-Hata H."/>
            <person name="Shin-I T."/>
            <person name="Minakuchi Y."/>
            <person name="Ohishi K."/>
            <person name="Motoyama A."/>
            <person name="Aizu T."/>
            <person name="Enomoto A."/>
            <person name="Kondo K."/>
            <person name="Tanaka S."/>
            <person name="Hara Y."/>
            <person name="Koshikawa S."/>
            <person name="Sagara H."/>
            <person name="Miura T."/>
            <person name="Yokobori S."/>
            <person name="Miyagawa K."/>
            <person name="Suzuki Y."/>
            <person name="Kubo T."/>
            <person name="Oyama M."/>
            <person name="Kohara Y."/>
            <person name="Fujiyama A."/>
            <person name="Arakawa K."/>
            <person name="Katayama T."/>
            <person name="Toyoda A."/>
            <person name="Kunieda T."/>
        </authorList>
    </citation>
    <scope>NUCLEOTIDE SEQUENCE [LARGE SCALE GENOMIC DNA]</scope>
    <source>
        <strain evidence="15 16">YOKOZUNA-1</strain>
    </source>
</reference>
<evidence type="ECO:0000256" key="8">
    <source>
        <dbReference type="ARBA" id="ARBA00022833"/>
    </source>
</evidence>
<dbReference type="OrthoDB" id="774951at2759"/>
<keyword evidence="5" id="KW-0479">Metal-binding</keyword>
<dbReference type="PROSITE" id="PS50081">
    <property type="entry name" value="ZF_DAG_PE_2"/>
    <property type="match status" value="1"/>
</dbReference>
<evidence type="ECO:0000256" key="2">
    <source>
        <dbReference type="ARBA" id="ARBA00012513"/>
    </source>
</evidence>
<evidence type="ECO:0000256" key="11">
    <source>
        <dbReference type="SAM" id="MobiDB-lite"/>
    </source>
</evidence>
<feature type="compositionally biased region" description="Pro residues" evidence="11">
    <location>
        <begin position="145"/>
        <end position="155"/>
    </location>
</feature>